<comment type="caution">
    <text evidence="1">The sequence shown here is derived from an EMBL/GenBank/DDBJ whole genome shotgun (WGS) entry which is preliminary data.</text>
</comment>
<organism evidence="1 2">
    <name type="scientific">Pleuronectes platessa</name>
    <name type="common">European plaice</name>
    <dbReference type="NCBI Taxonomy" id="8262"/>
    <lineage>
        <taxon>Eukaryota</taxon>
        <taxon>Metazoa</taxon>
        <taxon>Chordata</taxon>
        <taxon>Craniata</taxon>
        <taxon>Vertebrata</taxon>
        <taxon>Euteleostomi</taxon>
        <taxon>Actinopterygii</taxon>
        <taxon>Neopterygii</taxon>
        <taxon>Teleostei</taxon>
        <taxon>Neoteleostei</taxon>
        <taxon>Acanthomorphata</taxon>
        <taxon>Carangaria</taxon>
        <taxon>Pleuronectiformes</taxon>
        <taxon>Pleuronectoidei</taxon>
        <taxon>Pleuronectidae</taxon>
        <taxon>Pleuronectes</taxon>
    </lineage>
</organism>
<dbReference type="AlphaFoldDB" id="A0A9N7YUC5"/>
<evidence type="ECO:0000313" key="2">
    <source>
        <dbReference type="Proteomes" id="UP001153269"/>
    </source>
</evidence>
<accession>A0A9N7YUC5</accession>
<dbReference type="Proteomes" id="UP001153269">
    <property type="component" value="Unassembled WGS sequence"/>
</dbReference>
<proteinExistence type="predicted"/>
<sequence>MSNIGNLRPPIPLLLLFPKLHSDSTLELSWGLAAAASYWTVMFKSQWSVCTPSSADSDTDKDARGKNARWVSVGREPNRGEHLQSLTFYMQKEQEDKGETEERPILLLIDSAACLAFPL</sequence>
<reference evidence="1" key="1">
    <citation type="submission" date="2020-03" db="EMBL/GenBank/DDBJ databases">
        <authorList>
            <person name="Weist P."/>
        </authorList>
    </citation>
    <scope>NUCLEOTIDE SEQUENCE</scope>
</reference>
<dbReference type="EMBL" id="CADEAL010003446">
    <property type="protein sequence ID" value="CAB1444761.1"/>
    <property type="molecule type" value="Genomic_DNA"/>
</dbReference>
<evidence type="ECO:0000313" key="1">
    <source>
        <dbReference type="EMBL" id="CAB1444761.1"/>
    </source>
</evidence>
<name>A0A9N7YUC5_PLEPL</name>
<protein>
    <submittedName>
        <fullName evidence="1">Uncharacterized protein</fullName>
    </submittedName>
</protein>
<keyword evidence="2" id="KW-1185">Reference proteome</keyword>
<gene>
    <name evidence="1" type="ORF">PLEPLA_LOCUS32479</name>
</gene>